<feature type="chain" id="PRO_5019510888" evidence="2">
    <location>
        <begin position="25"/>
        <end position="464"/>
    </location>
</feature>
<reference evidence="4 5" key="1">
    <citation type="submission" date="2018-08" db="EMBL/GenBank/DDBJ databases">
        <title>A genome reference for cultivated species of the human gut microbiota.</title>
        <authorList>
            <person name="Zou Y."/>
            <person name="Xue W."/>
            <person name="Luo G."/>
        </authorList>
    </citation>
    <scope>NUCLEOTIDE SEQUENCE [LARGE SCALE GENOMIC DNA]</scope>
    <source>
        <strain evidence="4 5">AM44-1AT</strain>
    </source>
</reference>
<proteinExistence type="predicted"/>
<comment type="caution">
    <text evidence="4">The sequence shown here is derived from an EMBL/GenBank/DDBJ whole genome shotgun (WGS) entry which is preliminary data.</text>
</comment>
<dbReference type="RefSeq" id="WP_118342412.1">
    <property type="nucleotide sequence ID" value="NZ_QSEY01000015.1"/>
</dbReference>
<evidence type="ECO:0000259" key="3">
    <source>
        <dbReference type="PROSITE" id="PS51494"/>
    </source>
</evidence>
<dbReference type="InterPro" id="IPR008763">
    <property type="entry name" value="Peptidase_S55"/>
</dbReference>
<feature type="signal peptide" evidence="2">
    <location>
        <begin position="1"/>
        <end position="24"/>
    </location>
</feature>
<evidence type="ECO:0000313" key="5">
    <source>
        <dbReference type="Proteomes" id="UP000286341"/>
    </source>
</evidence>
<feature type="domain" description="Peptidase S55" evidence="3">
    <location>
        <begin position="239"/>
        <end position="464"/>
    </location>
</feature>
<accession>A0A413R0D1</accession>
<dbReference type="Gene3D" id="2.30.42.10">
    <property type="match status" value="1"/>
</dbReference>
<sequence length="464" mass="49850">MRKFFGKFVSVTLAAAVIAMFALSSDDKWCSRVDKAFDESALGSFLNESKAGYGRYATGLPGQAASVLADSGENGENGENGGNGGNGENSGNEQDIGQTADTASTHRATDRDYEETDKISDGIRVEGVYACGRLTGIYEQTEGVLVVNTTEVTDEDGKKVNPADKRVQCGDYILSVNGRTVADKEELSEAVNDIMKEYDESGTVESQKEIINENKSDSDEIKSEINKRMVKIKFLRGGKEMSADITPVRMDDGRYYMGIWVKDDLAGIGTITYYTKDGRFGALGHGIGDGTQSGNLLYANSGDLYSMKLTKIKKGKSGAPGEIGGVVYFGKKSHIGTLDCNSNLGIYGQLDSDELSEYAAEDTYYPVAGKDEIHTGSAQMISEISGKLEKYNLEITNIDKKATDTNKGMELKVTDDRLIELSGGIVQGTSGSPIIQDGKIIGAVTHVFVDDPTGGYGICIDEML</sequence>
<evidence type="ECO:0000256" key="2">
    <source>
        <dbReference type="SAM" id="SignalP"/>
    </source>
</evidence>
<protein>
    <submittedName>
        <fullName evidence="4">Stage IV sporulation protein B</fullName>
    </submittedName>
</protein>
<feature type="region of interest" description="Disordered" evidence="1">
    <location>
        <begin position="67"/>
        <end position="115"/>
    </location>
</feature>
<dbReference type="PROSITE" id="PS51494">
    <property type="entry name" value="SPOIVB"/>
    <property type="match status" value="1"/>
</dbReference>
<feature type="compositionally biased region" description="Gly residues" evidence="1">
    <location>
        <begin position="78"/>
        <end position="88"/>
    </location>
</feature>
<feature type="compositionally biased region" description="Polar residues" evidence="1">
    <location>
        <begin position="95"/>
        <end position="106"/>
    </location>
</feature>
<name>A0A413R0D1_9FIRM</name>
<dbReference type="InterPro" id="IPR036034">
    <property type="entry name" value="PDZ_sf"/>
</dbReference>
<evidence type="ECO:0000256" key="1">
    <source>
        <dbReference type="SAM" id="MobiDB-lite"/>
    </source>
</evidence>
<dbReference type="AlphaFoldDB" id="A0A413R0D1"/>
<evidence type="ECO:0000313" key="4">
    <source>
        <dbReference type="EMBL" id="RHA14810.1"/>
    </source>
</evidence>
<dbReference type="Proteomes" id="UP000286341">
    <property type="component" value="Unassembled WGS sequence"/>
</dbReference>
<gene>
    <name evidence="4" type="ORF">DW948_05145</name>
</gene>
<keyword evidence="2" id="KW-0732">Signal</keyword>
<dbReference type="EMBL" id="QSFB01000005">
    <property type="protein sequence ID" value="RHA14810.1"/>
    <property type="molecule type" value="Genomic_DNA"/>
</dbReference>
<dbReference type="Pfam" id="PF05580">
    <property type="entry name" value="Peptidase_S55"/>
    <property type="match status" value="1"/>
</dbReference>
<organism evidence="4 5">
    <name type="scientific">Agathobacter rectalis</name>
    <dbReference type="NCBI Taxonomy" id="39491"/>
    <lineage>
        <taxon>Bacteria</taxon>
        <taxon>Bacillati</taxon>
        <taxon>Bacillota</taxon>
        <taxon>Clostridia</taxon>
        <taxon>Lachnospirales</taxon>
        <taxon>Lachnospiraceae</taxon>
        <taxon>Agathobacter</taxon>
    </lineage>
</organism>